<feature type="compositionally biased region" description="Basic and acidic residues" evidence="1">
    <location>
        <begin position="16"/>
        <end position="32"/>
    </location>
</feature>
<dbReference type="PaxDb" id="3708-A0A078JZS7"/>
<dbReference type="Gramene" id="CDY71086">
    <property type="protein sequence ID" value="CDY71086"/>
    <property type="gene ID" value="GSBRNA2T00011162001"/>
</dbReference>
<reference evidence="2" key="1">
    <citation type="journal article" date="2014" name="Science">
        <title>Plant genetics. Early allopolyploid evolution in the post-Neolithic Brassica napus oilseed genome.</title>
        <authorList>
            <person name="Chalhoub B."/>
            <person name="Denoeud F."/>
            <person name="Liu S."/>
            <person name="Parkin I.A."/>
            <person name="Tang H."/>
            <person name="Wang X."/>
            <person name="Chiquet J."/>
            <person name="Belcram H."/>
            <person name="Tong C."/>
            <person name="Samans B."/>
            <person name="Correa M."/>
            <person name="Da Silva C."/>
            <person name="Just J."/>
            <person name="Falentin C."/>
            <person name="Koh C.S."/>
            <person name="Le Clainche I."/>
            <person name="Bernard M."/>
            <person name="Bento P."/>
            <person name="Noel B."/>
            <person name="Labadie K."/>
            <person name="Alberti A."/>
            <person name="Charles M."/>
            <person name="Arnaud D."/>
            <person name="Guo H."/>
            <person name="Daviaud C."/>
            <person name="Alamery S."/>
            <person name="Jabbari K."/>
            <person name="Zhao M."/>
            <person name="Edger P.P."/>
            <person name="Chelaifa H."/>
            <person name="Tack D."/>
            <person name="Lassalle G."/>
            <person name="Mestiri I."/>
            <person name="Schnel N."/>
            <person name="Le Paslier M.C."/>
            <person name="Fan G."/>
            <person name="Renault V."/>
            <person name="Bayer P.E."/>
            <person name="Golicz A.A."/>
            <person name="Manoli S."/>
            <person name="Lee T.H."/>
            <person name="Thi V.H."/>
            <person name="Chalabi S."/>
            <person name="Hu Q."/>
            <person name="Fan C."/>
            <person name="Tollenaere R."/>
            <person name="Lu Y."/>
            <person name="Battail C."/>
            <person name="Shen J."/>
            <person name="Sidebottom C.H."/>
            <person name="Wang X."/>
            <person name="Canaguier A."/>
            <person name="Chauveau A."/>
            <person name="Berard A."/>
            <person name="Deniot G."/>
            <person name="Guan M."/>
            <person name="Liu Z."/>
            <person name="Sun F."/>
            <person name="Lim Y.P."/>
            <person name="Lyons E."/>
            <person name="Town C.D."/>
            <person name="Bancroft I."/>
            <person name="Wang X."/>
            <person name="Meng J."/>
            <person name="Ma J."/>
            <person name="Pires J.C."/>
            <person name="King G.J."/>
            <person name="Brunel D."/>
            <person name="Delourme R."/>
            <person name="Renard M."/>
            <person name="Aury J.M."/>
            <person name="Adams K.L."/>
            <person name="Batley J."/>
            <person name="Snowdon R.J."/>
            <person name="Tost J."/>
            <person name="Edwards D."/>
            <person name="Zhou Y."/>
            <person name="Hua W."/>
            <person name="Sharpe A.G."/>
            <person name="Paterson A.H."/>
            <person name="Guan C."/>
            <person name="Wincker P."/>
        </authorList>
    </citation>
    <scope>NUCLEOTIDE SEQUENCE [LARGE SCALE GENOMIC DNA]</scope>
</reference>
<protein>
    <submittedName>
        <fullName evidence="2">BnaCnng71260D protein</fullName>
    </submittedName>
</protein>
<name>A0A078JZS7_BRANA</name>
<feature type="region of interest" description="Disordered" evidence="1">
    <location>
        <begin position="1"/>
        <end position="32"/>
    </location>
</feature>
<accession>A0A078JZS7</accession>
<dbReference type="EMBL" id="LK044407">
    <property type="protein sequence ID" value="CDY71086.1"/>
    <property type="molecule type" value="Genomic_DNA"/>
</dbReference>
<proteinExistence type="predicted"/>
<sequence>MTMERAESARGTTGVEEERLRRGLENRDRELF</sequence>
<organism evidence="2">
    <name type="scientific">Brassica napus</name>
    <name type="common">Rape</name>
    <dbReference type="NCBI Taxonomy" id="3708"/>
    <lineage>
        <taxon>Eukaryota</taxon>
        <taxon>Viridiplantae</taxon>
        <taxon>Streptophyta</taxon>
        <taxon>Embryophyta</taxon>
        <taxon>Tracheophyta</taxon>
        <taxon>Spermatophyta</taxon>
        <taxon>Magnoliopsida</taxon>
        <taxon>eudicotyledons</taxon>
        <taxon>Gunneridae</taxon>
        <taxon>Pentapetalae</taxon>
        <taxon>rosids</taxon>
        <taxon>malvids</taxon>
        <taxon>Brassicales</taxon>
        <taxon>Brassicaceae</taxon>
        <taxon>Brassiceae</taxon>
        <taxon>Brassica</taxon>
    </lineage>
</organism>
<evidence type="ECO:0000313" key="2">
    <source>
        <dbReference type="EMBL" id="CDY71086.1"/>
    </source>
</evidence>
<evidence type="ECO:0000256" key="1">
    <source>
        <dbReference type="SAM" id="MobiDB-lite"/>
    </source>
</evidence>
<dbReference type="AlphaFoldDB" id="A0A078JZS7"/>
<gene>
    <name evidence="2" type="primary">BnaCnng71260D</name>
    <name evidence="2" type="ORF">GSBRNA2T00011162001</name>
</gene>
<reference evidence="2" key="2">
    <citation type="submission" date="2014-06" db="EMBL/GenBank/DDBJ databases">
        <authorList>
            <person name="Genoscope - CEA"/>
        </authorList>
    </citation>
    <scope>NUCLEOTIDE SEQUENCE</scope>
</reference>